<dbReference type="InterPro" id="IPR029063">
    <property type="entry name" value="SAM-dependent_MTases_sf"/>
</dbReference>
<dbReference type="AlphaFoldDB" id="A0A1B7HX09"/>
<evidence type="ECO:0000256" key="1">
    <source>
        <dbReference type="ARBA" id="ARBA00022603"/>
    </source>
</evidence>
<evidence type="ECO:0000259" key="3">
    <source>
        <dbReference type="Pfam" id="PF13649"/>
    </source>
</evidence>
<proteinExistence type="predicted"/>
<dbReference type="GO" id="GO:0008168">
    <property type="term" value="F:methyltransferase activity"/>
    <property type="evidence" value="ECO:0007669"/>
    <property type="project" value="UniProtKB-KW"/>
</dbReference>
<dbReference type="RefSeq" id="WP_064515950.1">
    <property type="nucleotide sequence ID" value="NZ_LXEP01000026.1"/>
</dbReference>
<dbReference type="CDD" id="cd02440">
    <property type="entry name" value="AdoMet_MTases"/>
    <property type="match status" value="1"/>
</dbReference>
<accession>A0A1B7HX09</accession>
<name>A0A1B7HX09_9ENTR</name>
<evidence type="ECO:0000256" key="2">
    <source>
        <dbReference type="ARBA" id="ARBA00022679"/>
    </source>
</evidence>
<keyword evidence="1" id="KW-0489">Methyltransferase</keyword>
<evidence type="ECO:0000313" key="5">
    <source>
        <dbReference type="Proteomes" id="UP000078504"/>
    </source>
</evidence>
<feature type="domain" description="Methyltransferase" evidence="3">
    <location>
        <begin position="39"/>
        <end position="127"/>
    </location>
</feature>
<dbReference type="SUPFAM" id="SSF53335">
    <property type="entry name" value="S-adenosyl-L-methionine-dependent methyltransferases"/>
    <property type="match status" value="1"/>
</dbReference>
<organism evidence="4 5">
    <name type="scientific">Buttiauxella gaviniae ATCC 51604</name>
    <dbReference type="NCBI Taxonomy" id="1354253"/>
    <lineage>
        <taxon>Bacteria</taxon>
        <taxon>Pseudomonadati</taxon>
        <taxon>Pseudomonadota</taxon>
        <taxon>Gammaproteobacteria</taxon>
        <taxon>Enterobacterales</taxon>
        <taxon>Enterobacteriaceae</taxon>
        <taxon>Buttiauxella</taxon>
    </lineage>
</organism>
<protein>
    <submittedName>
        <fullName evidence="4">Putative tellurite resistance protein</fullName>
    </submittedName>
</protein>
<dbReference type="Pfam" id="PF13649">
    <property type="entry name" value="Methyltransf_25"/>
    <property type="match status" value="1"/>
</dbReference>
<gene>
    <name evidence="4" type="ORF">M977_02735</name>
</gene>
<reference evidence="4 5" key="1">
    <citation type="submission" date="2016-04" db="EMBL/GenBank/DDBJ databases">
        <title>ATOL: Assembling a taxonomically balanced genome-scale reconstruction of the evolutionary history of the Enterobacteriaceae.</title>
        <authorList>
            <person name="Plunkett G.III."/>
            <person name="Neeno-Eckwall E.C."/>
            <person name="Glasner J.D."/>
            <person name="Perna N.T."/>
        </authorList>
    </citation>
    <scope>NUCLEOTIDE SEQUENCE [LARGE SCALE GENOMIC DNA]</scope>
    <source>
        <strain evidence="4 5">ATCC 51604</strain>
    </source>
</reference>
<dbReference type="GO" id="GO:0032259">
    <property type="term" value="P:methylation"/>
    <property type="evidence" value="ECO:0007669"/>
    <property type="project" value="UniProtKB-KW"/>
</dbReference>
<comment type="caution">
    <text evidence="4">The sequence shown here is derived from an EMBL/GenBank/DDBJ whole genome shotgun (WGS) entry which is preliminary data.</text>
</comment>
<sequence>MTLNYYQNNAQTFFDGTVNVDMSSLYESFTRHLPPGANVLDAGCGSGRDAKAFHEMGYQVEAFDASSEMVVLASQHTGLSVKQMTFADVDAQQRYDGIWCCASLLHVPSQELPAAMLNLANALKPGGIWYVSFKYGDGEREKDGRQFTDMNETSLKALLETMPQIEIESLWTTQDKRPNRDETWLNALLRKQSSTTGFPLAS</sequence>
<dbReference type="InterPro" id="IPR041698">
    <property type="entry name" value="Methyltransf_25"/>
</dbReference>
<dbReference type="Proteomes" id="UP000078504">
    <property type="component" value="Unassembled WGS sequence"/>
</dbReference>
<dbReference type="PANTHER" id="PTHR43861:SF1">
    <property type="entry name" value="TRANS-ACONITATE 2-METHYLTRANSFERASE"/>
    <property type="match status" value="1"/>
</dbReference>
<dbReference type="Gene3D" id="3.40.50.150">
    <property type="entry name" value="Vaccinia Virus protein VP39"/>
    <property type="match status" value="1"/>
</dbReference>
<dbReference type="EMBL" id="LXEP01000026">
    <property type="protein sequence ID" value="OAT20205.1"/>
    <property type="molecule type" value="Genomic_DNA"/>
</dbReference>
<dbReference type="PANTHER" id="PTHR43861">
    <property type="entry name" value="TRANS-ACONITATE 2-METHYLTRANSFERASE-RELATED"/>
    <property type="match status" value="1"/>
</dbReference>
<dbReference type="PATRIC" id="fig|1354253.4.peg.2781"/>
<evidence type="ECO:0000313" key="4">
    <source>
        <dbReference type="EMBL" id="OAT20205.1"/>
    </source>
</evidence>
<keyword evidence="2" id="KW-0808">Transferase</keyword>